<dbReference type="InterPro" id="IPR022907">
    <property type="entry name" value="VapC_family"/>
</dbReference>
<feature type="binding site" evidence="6">
    <location>
        <position position="6"/>
    </location>
    <ligand>
        <name>Mg(2+)</name>
        <dbReference type="ChEBI" id="CHEBI:18420"/>
    </ligand>
</feature>
<comment type="cofactor">
    <cofactor evidence="6">
        <name>Mg(2+)</name>
        <dbReference type="ChEBI" id="CHEBI:18420"/>
    </cofactor>
</comment>
<evidence type="ECO:0000256" key="3">
    <source>
        <dbReference type="ARBA" id="ARBA00022723"/>
    </source>
</evidence>
<dbReference type="Proteomes" id="UP000238348">
    <property type="component" value="Chromosome"/>
</dbReference>
<gene>
    <name evidence="6" type="primary">vapC</name>
    <name evidence="8" type="ORF">SOCE26_102730</name>
</gene>
<dbReference type="RefSeq" id="WP_104986549.1">
    <property type="nucleotide sequence ID" value="NZ_CP012673.1"/>
</dbReference>
<evidence type="ECO:0000256" key="4">
    <source>
        <dbReference type="ARBA" id="ARBA00022801"/>
    </source>
</evidence>
<dbReference type="GO" id="GO:0090729">
    <property type="term" value="F:toxin activity"/>
    <property type="evidence" value="ECO:0007669"/>
    <property type="project" value="UniProtKB-KW"/>
</dbReference>
<comment type="similarity">
    <text evidence="6">Belongs to the PINc/VapC protein family.</text>
</comment>
<evidence type="ECO:0000256" key="1">
    <source>
        <dbReference type="ARBA" id="ARBA00022649"/>
    </source>
</evidence>
<keyword evidence="4 6" id="KW-0378">Hydrolase</keyword>
<dbReference type="HAMAP" id="MF_00265">
    <property type="entry name" value="VapC_Nob1"/>
    <property type="match status" value="1"/>
</dbReference>
<dbReference type="SUPFAM" id="SSF88723">
    <property type="entry name" value="PIN domain-like"/>
    <property type="match status" value="1"/>
</dbReference>
<feature type="domain" description="PIN" evidence="7">
    <location>
        <begin position="4"/>
        <end position="122"/>
    </location>
</feature>
<dbReference type="GO" id="GO:0016787">
    <property type="term" value="F:hydrolase activity"/>
    <property type="evidence" value="ECO:0007669"/>
    <property type="project" value="UniProtKB-KW"/>
</dbReference>
<keyword evidence="6" id="KW-0800">Toxin</keyword>
<proteinExistence type="inferred from homology"/>
<comment type="function">
    <text evidence="6">Toxic component of a toxin-antitoxin (TA) system. An RNase.</text>
</comment>
<dbReference type="AlphaFoldDB" id="A0A2L0FB79"/>
<dbReference type="Pfam" id="PF01850">
    <property type="entry name" value="PIN"/>
    <property type="match status" value="1"/>
</dbReference>
<dbReference type="EC" id="3.1.-.-" evidence="6"/>
<evidence type="ECO:0000313" key="8">
    <source>
        <dbReference type="EMBL" id="AUX48732.1"/>
    </source>
</evidence>
<reference evidence="8 9" key="1">
    <citation type="submission" date="2015-09" db="EMBL/GenBank/DDBJ databases">
        <title>Sorangium comparison.</title>
        <authorList>
            <person name="Zaburannyi N."/>
            <person name="Bunk B."/>
            <person name="Overmann J."/>
            <person name="Mueller R."/>
        </authorList>
    </citation>
    <scope>NUCLEOTIDE SEQUENCE [LARGE SCALE GENOMIC DNA]</scope>
    <source>
        <strain evidence="8 9">So ce26</strain>
    </source>
</reference>
<keyword evidence="3 6" id="KW-0479">Metal-binding</keyword>
<evidence type="ECO:0000259" key="7">
    <source>
        <dbReference type="Pfam" id="PF01850"/>
    </source>
</evidence>
<sequence length="134" mass="14149">MKLVLDASVAVAAARPNEPHHAVSRARVTRALGGHDELVVPAIFPIEVGASLARVGEPAAAVCAYVDALMSVAVTVATIGPLRAQRIRDMAILSKLRAADAAYVWLAAHEVVPLCTLDKEMTQRGSTYCQVIPP</sequence>
<evidence type="ECO:0000256" key="2">
    <source>
        <dbReference type="ARBA" id="ARBA00022722"/>
    </source>
</evidence>
<dbReference type="InterPro" id="IPR051619">
    <property type="entry name" value="TypeII_TA_RNase_PINc/VapC"/>
</dbReference>
<dbReference type="CDD" id="cd09873">
    <property type="entry name" value="PIN_Pae0151-like"/>
    <property type="match status" value="1"/>
</dbReference>
<evidence type="ECO:0000256" key="6">
    <source>
        <dbReference type="HAMAP-Rule" id="MF_00265"/>
    </source>
</evidence>
<evidence type="ECO:0000256" key="5">
    <source>
        <dbReference type="ARBA" id="ARBA00022842"/>
    </source>
</evidence>
<keyword evidence="2 6" id="KW-0540">Nuclease</keyword>
<feature type="binding site" evidence="6">
    <location>
        <position position="100"/>
    </location>
    <ligand>
        <name>Mg(2+)</name>
        <dbReference type="ChEBI" id="CHEBI:18420"/>
    </ligand>
</feature>
<keyword evidence="1 6" id="KW-1277">Toxin-antitoxin system</keyword>
<keyword evidence="5 6" id="KW-0460">Magnesium</keyword>
<dbReference type="PANTHER" id="PTHR35901:SF1">
    <property type="entry name" value="EXONUCLEASE VAPC9"/>
    <property type="match status" value="1"/>
</dbReference>
<dbReference type="InterPro" id="IPR044153">
    <property type="entry name" value="PIN_Pae0151-like"/>
</dbReference>
<dbReference type="EMBL" id="CP012673">
    <property type="protein sequence ID" value="AUX48732.1"/>
    <property type="molecule type" value="Genomic_DNA"/>
</dbReference>
<name>A0A2L0FB79_SORCE</name>
<dbReference type="GO" id="GO:0000287">
    <property type="term" value="F:magnesium ion binding"/>
    <property type="evidence" value="ECO:0007669"/>
    <property type="project" value="UniProtKB-UniRule"/>
</dbReference>
<dbReference type="Gene3D" id="3.40.50.1010">
    <property type="entry name" value="5'-nuclease"/>
    <property type="match status" value="1"/>
</dbReference>
<accession>A0A2L0FB79</accession>
<dbReference type="PANTHER" id="PTHR35901">
    <property type="entry name" value="RIBONUCLEASE VAPC3"/>
    <property type="match status" value="1"/>
</dbReference>
<organism evidence="8 9">
    <name type="scientific">Sorangium cellulosum</name>
    <name type="common">Polyangium cellulosum</name>
    <dbReference type="NCBI Taxonomy" id="56"/>
    <lineage>
        <taxon>Bacteria</taxon>
        <taxon>Pseudomonadati</taxon>
        <taxon>Myxococcota</taxon>
        <taxon>Polyangia</taxon>
        <taxon>Polyangiales</taxon>
        <taxon>Polyangiaceae</taxon>
        <taxon>Sorangium</taxon>
    </lineage>
</organism>
<dbReference type="GO" id="GO:0004540">
    <property type="term" value="F:RNA nuclease activity"/>
    <property type="evidence" value="ECO:0007669"/>
    <property type="project" value="InterPro"/>
</dbReference>
<dbReference type="InterPro" id="IPR029060">
    <property type="entry name" value="PIN-like_dom_sf"/>
</dbReference>
<evidence type="ECO:0000313" key="9">
    <source>
        <dbReference type="Proteomes" id="UP000238348"/>
    </source>
</evidence>
<dbReference type="InterPro" id="IPR002716">
    <property type="entry name" value="PIN_dom"/>
</dbReference>
<protein>
    <recommendedName>
        <fullName evidence="6">Ribonuclease VapC</fullName>
        <shortName evidence="6">RNase VapC</shortName>
        <ecNumber evidence="6">3.1.-.-</ecNumber>
    </recommendedName>
    <alternativeName>
        <fullName evidence="6">Toxin VapC</fullName>
    </alternativeName>
</protein>